<evidence type="ECO:0000256" key="1">
    <source>
        <dbReference type="ARBA" id="ARBA00022837"/>
    </source>
</evidence>
<dbReference type="SUPFAM" id="SSF51197">
    <property type="entry name" value="Clavaminate synthase-like"/>
    <property type="match status" value="1"/>
</dbReference>
<dbReference type="Proteomes" id="UP000007875">
    <property type="component" value="Unassembled WGS sequence"/>
</dbReference>
<dbReference type="InterPro" id="IPR003347">
    <property type="entry name" value="JmjC_dom"/>
</dbReference>
<accession>H2YUZ2</accession>
<reference evidence="6" key="1">
    <citation type="submission" date="2003-08" db="EMBL/GenBank/DDBJ databases">
        <authorList>
            <person name="Birren B."/>
            <person name="Nusbaum C."/>
            <person name="Abebe A."/>
            <person name="Abouelleil A."/>
            <person name="Adekoya E."/>
            <person name="Ait-zahra M."/>
            <person name="Allen N."/>
            <person name="Allen T."/>
            <person name="An P."/>
            <person name="Anderson M."/>
            <person name="Anderson S."/>
            <person name="Arachchi H."/>
            <person name="Armbruster J."/>
            <person name="Bachantsang P."/>
            <person name="Baldwin J."/>
            <person name="Barry A."/>
            <person name="Bayul T."/>
            <person name="Blitshsteyn B."/>
            <person name="Bloom T."/>
            <person name="Blye J."/>
            <person name="Boguslavskiy L."/>
            <person name="Borowsky M."/>
            <person name="Boukhgalter B."/>
            <person name="Brunache A."/>
            <person name="Butler J."/>
            <person name="Calixte N."/>
            <person name="Calvo S."/>
            <person name="Camarata J."/>
            <person name="Campo K."/>
            <person name="Chang J."/>
            <person name="Cheshatsang Y."/>
            <person name="Citroen M."/>
            <person name="Collymore A."/>
            <person name="Considine T."/>
            <person name="Cook A."/>
            <person name="Cooke P."/>
            <person name="Corum B."/>
            <person name="Cuomo C."/>
            <person name="David R."/>
            <person name="Dawoe T."/>
            <person name="Degray S."/>
            <person name="Dodge S."/>
            <person name="Dooley K."/>
            <person name="Dorje P."/>
            <person name="Dorjee K."/>
            <person name="Dorris L."/>
            <person name="Duffey N."/>
            <person name="Dupes A."/>
            <person name="Elkins T."/>
            <person name="Engels R."/>
            <person name="Erickson J."/>
            <person name="Farina A."/>
            <person name="Faro S."/>
            <person name="Ferreira P."/>
            <person name="Fischer H."/>
            <person name="Fitzgerald M."/>
            <person name="Foley K."/>
            <person name="Gage D."/>
            <person name="Galagan J."/>
            <person name="Gearin G."/>
            <person name="Gnerre S."/>
            <person name="Gnirke A."/>
            <person name="Goyette A."/>
            <person name="Graham J."/>
            <person name="Grandbois E."/>
            <person name="Gyaltsen K."/>
            <person name="Hafez N."/>
            <person name="Hagopian D."/>
            <person name="Hagos B."/>
            <person name="Hall J."/>
            <person name="Hatcher B."/>
            <person name="Heller A."/>
            <person name="Higgins H."/>
            <person name="Honan T."/>
            <person name="Horn A."/>
            <person name="Houde N."/>
            <person name="Hughes L."/>
            <person name="Hulme W."/>
            <person name="Husby E."/>
            <person name="Iliev I."/>
            <person name="Jaffe D."/>
            <person name="Jones C."/>
            <person name="Kamal M."/>
            <person name="Kamat A."/>
            <person name="Kamvysselis M."/>
            <person name="Karlsson E."/>
            <person name="Kells C."/>
            <person name="Kieu A."/>
            <person name="Kisner P."/>
            <person name="Kodira C."/>
            <person name="Kulbokas E."/>
            <person name="Labutti K."/>
            <person name="Lama D."/>
            <person name="Landers T."/>
            <person name="Leger J."/>
            <person name="Levine S."/>
            <person name="Lewis D."/>
            <person name="Lewis T."/>
            <person name="Lindblad-toh K."/>
            <person name="Liu X."/>
            <person name="Lokyitsang T."/>
            <person name="Lokyitsang Y."/>
            <person name="Lucien O."/>
            <person name="Lui A."/>
            <person name="Ma L.J."/>
            <person name="Mabbitt R."/>
            <person name="Macdonald J."/>
            <person name="Maclean C."/>
            <person name="Major J."/>
            <person name="Manning J."/>
            <person name="Marabella R."/>
            <person name="Maru K."/>
            <person name="Matthews C."/>
            <person name="Mauceli E."/>
            <person name="Mccarthy M."/>
            <person name="Mcdonough S."/>
            <person name="Mcghee T."/>
            <person name="Meldrim J."/>
            <person name="Meneus L."/>
            <person name="Mesirov J."/>
            <person name="Mihalev A."/>
            <person name="Mihova T."/>
            <person name="Mikkelsen T."/>
            <person name="Mlenga V."/>
            <person name="Moru K."/>
            <person name="Mozes J."/>
            <person name="Mulrain L."/>
            <person name="Munson G."/>
            <person name="Naylor J."/>
            <person name="Newes C."/>
            <person name="Nguyen C."/>
            <person name="Nguyen N."/>
            <person name="Nguyen T."/>
            <person name="Nicol R."/>
            <person name="Nielsen C."/>
            <person name="Nizzari M."/>
            <person name="Norbu C."/>
            <person name="Norbu N."/>
            <person name="O'donnell P."/>
            <person name="Okoawo O."/>
            <person name="O'leary S."/>
            <person name="Omotosho B."/>
            <person name="O'neill K."/>
            <person name="Osman S."/>
            <person name="Parker S."/>
            <person name="Perrin D."/>
            <person name="Phunkhang P."/>
            <person name="Piqani B."/>
            <person name="Purcell S."/>
            <person name="Rachupka T."/>
            <person name="Ramasamy U."/>
            <person name="Rameau R."/>
            <person name="Ray V."/>
            <person name="Raymond C."/>
            <person name="Retta R."/>
            <person name="Richardson S."/>
            <person name="Rise C."/>
            <person name="Rodriguez J."/>
            <person name="Rogers J."/>
            <person name="Rogov P."/>
            <person name="Rutman M."/>
            <person name="Schupbach R."/>
            <person name="Seaman C."/>
            <person name="Settipalli S."/>
            <person name="Sharpe T."/>
            <person name="Sheridan J."/>
            <person name="Sherpa N."/>
            <person name="Shi J."/>
            <person name="Smirnov S."/>
            <person name="Smith C."/>
            <person name="Sougnez C."/>
            <person name="Spencer B."/>
            <person name="Stalker J."/>
            <person name="Stange-thomann N."/>
            <person name="Stavropoulos S."/>
            <person name="Stetson K."/>
            <person name="Stone C."/>
            <person name="Stone S."/>
            <person name="Stubbs M."/>
            <person name="Talamas J."/>
            <person name="Tchuinga P."/>
            <person name="Tenzing P."/>
            <person name="Tesfaye S."/>
            <person name="Theodore J."/>
            <person name="Thoulutsang Y."/>
            <person name="Topham K."/>
            <person name="Towey S."/>
            <person name="Tsamla T."/>
            <person name="Tsomo N."/>
            <person name="Vallee D."/>
            <person name="Vassiliev H."/>
            <person name="Venkataraman V."/>
            <person name="Vinson J."/>
            <person name="Vo A."/>
            <person name="Wade C."/>
            <person name="Wang S."/>
            <person name="Wangchuk T."/>
            <person name="Wangdi T."/>
            <person name="Whittaker C."/>
            <person name="Wilkinson J."/>
            <person name="Wu Y."/>
            <person name="Wyman D."/>
            <person name="Yadav S."/>
            <person name="Yang S."/>
            <person name="Yang X."/>
            <person name="Yeager S."/>
            <person name="Yee E."/>
            <person name="Young G."/>
            <person name="Zainoun J."/>
            <person name="Zembeck L."/>
            <person name="Zimmer A."/>
            <person name="Zody M."/>
            <person name="Lander E."/>
        </authorList>
    </citation>
    <scope>NUCLEOTIDE SEQUENCE [LARGE SCALE GENOMIC DNA]</scope>
</reference>
<evidence type="ECO:0008006" key="7">
    <source>
        <dbReference type="Google" id="ProtNLM"/>
    </source>
</evidence>
<dbReference type="GeneTree" id="ENSGT00940000174078"/>
<reference evidence="5" key="3">
    <citation type="submission" date="2025-09" db="UniProtKB">
        <authorList>
            <consortium name="Ensembl"/>
        </authorList>
    </citation>
    <scope>IDENTIFICATION</scope>
</reference>
<dbReference type="OMA" id="HANIFYG"/>
<dbReference type="InterPro" id="IPR018247">
    <property type="entry name" value="EF_Hand_1_Ca_BS"/>
</dbReference>
<dbReference type="GO" id="GO:0005509">
    <property type="term" value="F:calcium ion binding"/>
    <property type="evidence" value="ECO:0007669"/>
    <property type="project" value="InterPro"/>
</dbReference>
<dbReference type="InterPro" id="IPR011992">
    <property type="entry name" value="EF-hand-dom_pair"/>
</dbReference>
<protein>
    <recommendedName>
        <fullName evidence="7">JmjC domain-containing protein</fullName>
    </recommendedName>
</protein>
<reference evidence="5" key="2">
    <citation type="submission" date="2025-08" db="UniProtKB">
        <authorList>
            <consortium name="Ensembl"/>
        </authorList>
    </citation>
    <scope>IDENTIFICATION</scope>
</reference>
<feature type="domain" description="EF-hand" evidence="3">
    <location>
        <begin position="390"/>
        <end position="425"/>
    </location>
</feature>
<proteinExistence type="predicted"/>
<keyword evidence="2" id="KW-0732">Signal</keyword>
<name>H2YUZ2_CIOSA</name>
<dbReference type="PROSITE" id="PS00018">
    <property type="entry name" value="EF_HAND_1"/>
    <property type="match status" value="1"/>
</dbReference>
<dbReference type="InterPro" id="IPR041667">
    <property type="entry name" value="Cupin_8"/>
</dbReference>
<keyword evidence="1" id="KW-0106">Calcium</keyword>
<dbReference type="Gene3D" id="2.60.120.650">
    <property type="entry name" value="Cupin"/>
    <property type="match status" value="1"/>
</dbReference>
<dbReference type="SUPFAM" id="SSF47473">
    <property type="entry name" value="EF-hand"/>
    <property type="match status" value="1"/>
</dbReference>
<sequence length="493" mass="56114">MLSVVISTAVLLFSLCSGLSPDEIKRLESMPGHLKPFGSMGPFFDVPVVEEYPETREFFNKYVVASTPLVLKGVAKKSLAYLNWTDEYFINHPSSVEDIFAEARVKENRSKGGFVIPFRSYVKHYTKRDMYMVNGVPKFLKPDVLLPEPLKCEEVRTRLSDTVMWYSNGGTKSVLHNDDVDNINCLYRGNKTLTFVNRFDTDQEWVDKVIDHPDGSYSGIDVDSVDFVKYPLLANTRYGVVHMEAGDCLFIPFKWHHQVNSFGNNLAINIWFNHLPHLFVDLDADRCGNTDNKITLDQCEFETKDAFSGSTPQKEIVFNKNYDENAPQVENEVPSSNLPPPEDDEEQEGQSLLYFTIYQSLSRTPRIDQEDFKTGIMMMLPSSIQQWDASCDVVLGEIFKAIDMNGDGVLSIEDFGNFSPNKITPEIEDLAEQIETLNNKLMVQMRFALDNNTKVLISSLVKRGEISQEHANIFYGENFVNTYQPTAQAKQEL</sequence>
<dbReference type="PANTHER" id="PTHR12461">
    <property type="entry name" value="HYPOXIA-INDUCIBLE FACTOR 1 ALPHA INHIBITOR-RELATED"/>
    <property type="match status" value="1"/>
</dbReference>
<dbReference type="AlphaFoldDB" id="H2YUZ2"/>
<dbReference type="InParanoid" id="H2YUZ2"/>
<dbReference type="InterPro" id="IPR002048">
    <property type="entry name" value="EF_hand_dom"/>
</dbReference>
<dbReference type="Ensembl" id="ENSCSAVT00000009266.1">
    <property type="protein sequence ID" value="ENSCSAVP00000009152.1"/>
    <property type="gene ID" value="ENSCSAVG00000005389.1"/>
</dbReference>
<dbReference type="PROSITE" id="PS50222">
    <property type="entry name" value="EF_HAND_2"/>
    <property type="match status" value="1"/>
</dbReference>
<organism evidence="5 6">
    <name type="scientific">Ciona savignyi</name>
    <name type="common">Pacific transparent sea squirt</name>
    <dbReference type="NCBI Taxonomy" id="51511"/>
    <lineage>
        <taxon>Eukaryota</taxon>
        <taxon>Metazoa</taxon>
        <taxon>Chordata</taxon>
        <taxon>Tunicata</taxon>
        <taxon>Ascidiacea</taxon>
        <taxon>Phlebobranchia</taxon>
        <taxon>Cionidae</taxon>
        <taxon>Ciona</taxon>
    </lineage>
</organism>
<dbReference type="Pfam" id="PF13621">
    <property type="entry name" value="Cupin_8"/>
    <property type="match status" value="1"/>
</dbReference>
<keyword evidence="6" id="KW-1185">Reference proteome</keyword>
<dbReference type="HOGENOM" id="CLU_016785_9_3_1"/>
<feature type="domain" description="JmjC" evidence="4">
    <location>
        <begin position="125"/>
        <end position="289"/>
    </location>
</feature>
<dbReference type="STRING" id="51511.ENSCSAVP00000009152"/>
<dbReference type="eggNOG" id="KOG2132">
    <property type="taxonomic scope" value="Eukaryota"/>
</dbReference>
<evidence type="ECO:0000259" key="3">
    <source>
        <dbReference type="PROSITE" id="PS50222"/>
    </source>
</evidence>
<evidence type="ECO:0000313" key="5">
    <source>
        <dbReference type="Ensembl" id="ENSCSAVP00000009152.1"/>
    </source>
</evidence>
<dbReference type="PANTHER" id="PTHR12461:SF18">
    <property type="entry name" value="JMJC DOMAIN-CONTAINING PROTEIN"/>
    <property type="match status" value="1"/>
</dbReference>
<evidence type="ECO:0000256" key="2">
    <source>
        <dbReference type="SAM" id="SignalP"/>
    </source>
</evidence>
<feature type="signal peptide" evidence="2">
    <location>
        <begin position="1"/>
        <end position="18"/>
    </location>
</feature>
<dbReference type="PROSITE" id="PS51184">
    <property type="entry name" value="JMJC"/>
    <property type="match status" value="1"/>
</dbReference>
<evidence type="ECO:0000313" key="6">
    <source>
        <dbReference type="Proteomes" id="UP000007875"/>
    </source>
</evidence>
<feature type="chain" id="PRO_5003578873" description="JmjC domain-containing protein" evidence="2">
    <location>
        <begin position="19"/>
        <end position="493"/>
    </location>
</feature>
<evidence type="ECO:0000259" key="4">
    <source>
        <dbReference type="PROSITE" id="PS51184"/>
    </source>
</evidence>